<name>A0AA48GPC6_9BACT</name>
<keyword evidence="1" id="KW-0413">Isomerase</keyword>
<evidence type="ECO:0000313" key="1">
    <source>
        <dbReference type="EMBL" id="BDU76796.1"/>
    </source>
</evidence>
<protein>
    <submittedName>
        <fullName evidence="1">5-carboxymethyl-2-hydroxymuconate isomerase</fullName>
    </submittedName>
</protein>
<dbReference type="Proteomes" id="UP001228113">
    <property type="component" value="Chromosome"/>
</dbReference>
<dbReference type="Gene3D" id="3.30.429.10">
    <property type="entry name" value="Macrophage Migration Inhibitory Factor"/>
    <property type="match status" value="1"/>
</dbReference>
<reference evidence="1" key="1">
    <citation type="journal article" date="2023" name="Int. J. Syst. Evol. Microbiol.">
        <title>Mesoterricola silvestris gen. nov., sp. nov., Mesoterricola sediminis sp. nov., Geothrix oryzae sp. nov., Geothrix edaphica sp. nov., Geothrix rubra sp. nov., and Geothrix limicola sp. nov., six novel members of Acidobacteriota isolated from soils.</title>
        <authorList>
            <person name="Itoh H."/>
            <person name="Sugisawa Y."/>
            <person name="Mise K."/>
            <person name="Xu Z."/>
            <person name="Kuniyasu M."/>
            <person name="Ushijima N."/>
            <person name="Kawano K."/>
            <person name="Kobayashi E."/>
            <person name="Shiratori Y."/>
            <person name="Masuda Y."/>
            <person name="Senoo K."/>
        </authorList>
    </citation>
    <scope>NUCLEOTIDE SEQUENCE</scope>
    <source>
        <strain evidence="1">W786</strain>
    </source>
</reference>
<dbReference type="EMBL" id="AP027081">
    <property type="protein sequence ID" value="BDU76796.1"/>
    <property type="molecule type" value="Genomic_DNA"/>
</dbReference>
<dbReference type="CDD" id="cd00580">
    <property type="entry name" value="CHMI"/>
    <property type="match status" value="1"/>
</dbReference>
<dbReference type="PANTHER" id="PTHR37950:SF1">
    <property type="entry name" value="4-HYDROXYPHENYLACETATE CATABOLISM PROTEIN"/>
    <property type="match status" value="1"/>
</dbReference>
<organism evidence="1 2">
    <name type="scientific">Mesoterricola sediminis</name>
    <dbReference type="NCBI Taxonomy" id="2927980"/>
    <lineage>
        <taxon>Bacteria</taxon>
        <taxon>Pseudomonadati</taxon>
        <taxon>Acidobacteriota</taxon>
        <taxon>Holophagae</taxon>
        <taxon>Holophagales</taxon>
        <taxon>Holophagaceae</taxon>
        <taxon>Mesoterricola</taxon>
    </lineage>
</organism>
<dbReference type="PANTHER" id="PTHR37950">
    <property type="entry name" value="4-HYDROXYPHENYLACETATE CATABOLISM PROTEIN"/>
    <property type="match status" value="1"/>
</dbReference>
<dbReference type="InterPro" id="IPR004220">
    <property type="entry name" value="5-COMe_2-OHmuconate_Isoase"/>
</dbReference>
<dbReference type="KEGG" id="msea:METESE_17540"/>
<proteinExistence type="predicted"/>
<dbReference type="AlphaFoldDB" id="A0AA48GPC6"/>
<dbReference type="RefSeq" id="WP_243334198.1">
    <property type="nucleotide sequence ID" value="NZ_AP027081.1"/>
</dbReference>
<sequence>MPHTLLEYTANVAESPDLQAFWERLHRHLEATAPCRIQDIKSRARRCEDFRMGAGGGHAFVHLTIQLMEGRTPETLAQVGQGALALLREAFPRTLAEREADLTVEIRGMRKDSYFKTTSVKAP</sequence>
<dbReference type="GO" id="GO:0008704">
    <property type="term" value="F:5-carboxymethyl-2-hydroxymuconate delta-isomerase activity"/>
    <property type="evidence" value="ECO:0007669"/>
    <property type="project" value="InterPro"/>
</dbReference>
<dbReference type="SUPFAM" id="SSF55331">
    <property type="entry name" value="Tautomerase/MIF"/>
    <property type="match status" value="1"/>
</dbReference>
<gene>
    <name evidence="1" type="ORF">METESE_17540</name>
</gene>
<dbReference type="Pfam" id="PF02962">
    <property type="entry name" value="CHMI"/>
    <property type="match status" value="1"/>
</dbReference>
<dbReference type="InterPro" id="IPR014347">
    <property type="entry name" value="Tautomerase/MIF_sf"/>
</dbReference>
<keyword evidence="2" id="KW-1185">Reference proteome</keyword>
<evidence type="ECO:0000313" key="2">
    <source>
        <dbReference type="Proteomes" id="UP001228113"/>
    </source>
</evidence>
<accession>A0AA48GPC6</accession>